<dbReference type="GeneID" id="54993310"/>
<evidence type="ECO:0000313" key="1">
    <source>
        <dbReference type="EMBL" id="AWY05337.1"/>
    </source>
</evidence>
<keyword evidence="2" id="KW-1185">Reference proteome</keyword>
<dbReference type="KEGG" id="vg:54993310"/>
<name>A0A2Z4Q5I9_9CAUD</name>
<accession>A0A2Z4Q5I9</accession>
<organism evidence="1 2">
    <name type="scientific">Microbacterium phage MementoMori</name>
    <dbReference type="NCBI Taxonomy" id="2201436"/>
    <lineage>
        <taxon>Viruses</taxon>
        <taxon>Duplodnaviria</taxon>
        <taxon>Heunggongvirae</taxon>
        <taxon>Uroviricota</taxon>
        <taxon>Caudoviricetes</taxon>
        <taxon>Kutznervirinae</taxon>
        <taxon>Mementomorivirus</taxon>
        <taxon>Mementomorivirus mementomori</taxon>
    </lineage>
</organism>
<evidence type="ECO:0000313" key="2">
    <source>
        <dbReference type="Proteomes" id="UP000250535"/>
    </source>
</evidence>
<reference evidence="1 2" key="1">
    <citation type="submission" date="2018-04" db="EMBL/GenBank/DDBJ databases">
        <authorList>
            <person name="Harrington T."/>
            <person name="Washburn E."/>
            <person name="Bricker J."/>
            <person name="McKinney A."/>
            <person name="Betsko A.J."/>
            <person name="Garlena R.A."/>
            <person name="Russell D.A."/>
            <person name="Pope W.A."/>
            <person name="Jacobs-Sera D."/>
            <person name="Hatfull G.F."/>
        </authorList>
    </citation>
    <scope>NUCLEOTIDE SEQUENCE [LARGE SCALE GENOMIC DNA]</scope>
</reference>
<dbReference type="RefSeq" id="YP_009802755.1">
    <property type="nucleotide sequence ID" value="NC_047987.1"/>
</dbReference>
<sequence>MSTCTLNESVQAFESITSPEPIQAYDWHGFIIPAWLHAQMVASGGTSARMAAGMTPLRAALVQ</sequence>
<protein>
    <submittedName>
        <fullName evidence="1">Uncharacterized protein</fullName>
    </submittedName>
</protein>
<dbReference type="EMBL" id="MH271303">
    <property type="protein sequence ID" value="AWY05337.1"/>
    <property type="molecule type" value="Genomic_DNA"/>
</dbReference>
<dbReference type="Proteomes" id="UP000250535">
    <property type="component" value="Segment"/>
</dbReference>
<gene>
    <name evidence="1" type="primary">83</name>
    <name evidence="1" type="ORF">SEA_MEMENTOMORI_83</name>
</gene>
<proteinExistence type="predicted"/>